<dbReference type="InterPro" id="IPR019734">
    <property type="entry name" value="TPR_rpt"/>
</dbReference>
<dbReference type="EMBL" id="CAJOBC010071897">
    <property type="protein sequence ID" value="CAF4245404.1"/>
    <property type="molecule type" value="Genomic_DNA"/>
</dbReference>
<evidence type="ECO:0000256" key="2">
    <source>
        <dbReference type="ARBA" id="ARBA00022803"/>
    </source>
</evidence>
<proteinExistence type="predicted"/>
<dbReference type="PANTHER" id="PTHR45641:SF1">
    <property type="entry name" value="AAA+ ATPASE DOMAIN-CONTAINING PROTEIN"/>
    <property type="match status" value="1"/>
</dbReference>
<organism evidence="3 5">
    <name type="scientific">Didymodactylos carnosus</name>
    <dbReference type="NCBI Taxonomy" id="1234261"/>
    <lineage>
        <taxon>Eukaryota</taxon>
        <taxon>Metazoa</taxon>
        <taxon>Spiralia</taxon>
        <taxon>Gnathifera</taxon>
        <taxon>Rotifera</taxon>
        <taxon>Eurotatoria</taxon>
        <taxon>Bdelloidea</taxon>
        <taxon>Philodinida</taxon>
        <taxon>Philodinidae</taxon>
        <taxon>Didymodactylos</taxon>
    </lineage>
</organism>
<dbReference type="PANTHER" id="PTHR45641">
    <property type="entry name" value="TETRATRICOPEPTIDE REPEAT PROTEIN (AFU_ORTHOLOGUE AFUA_6G03870)"/>
    <property type="match status" value="1"/>
</dbReference>
<evidence type="ECO:0008006" key="6">
    <source>
        <dbReference type="Google" id="ProtNLM"/>
    </source>
</evidence>
<comment type="caution">
    <text evidence="3">The sequence shown here is derived from an EMBL/GenBank/DDBJ whole genome shotgun (WGS) entry which is preliminary data.</text>
</comment>
<dbReference type="Proteomes" id="UP000681722">
    <property type="component" value="Unassembled WGS sequence"/>
</dbReference>
<dbReference type="Proteomes" id="UP000663829">
    <property type="component" value="Unassembled WGS sequence"/>
</dbReference>
<accession>A0A815IDD4</accession>
<dbReference type="SMART" id="SM00028">
    <property type="entry name" value="TPR"/>
    <property type="match status" value="2"/>
</dbReference>
<evidence type="ECO:0000313" key="3">
    <source>
        <dbReference type="EMBL" id="CAF1364387.1"/>
    </source>
</evidence>
<name>A0A815IDD4_9BILA</name>
<dbReference type="Gene3D" id="1.25.40.10">
    <property type="entry name" value="Tetratricopeptide repeat domain"/>
    <property type="match status" value="1"/>
</dbReference>
<evidence type="ECO:0000313" key="4">
    <source>
        <dbReference type="EMBL" id="CAF4245404.1"/>
    </source>
</evidence>
<gene>
    <name evidence="3" type="ORF">GPM918_LOCUS31540</name>
    <name evidence="4" type="ORF">SRO942_LOCUS32187</name>
</gene>
<sequence length="118" mass="13759">MCEKCFPENHPAVSRTLSNMDDMYLASAKYDKALEYYKRAESIRLGALLADDLGIADIYYNMGCVYYNKESFVEALPYFIKCKRTYEKKYHRDHVDIRRVENSIMLVKAAMQEIGHAP</sequence>
<keyword evidence="1" id="KW-0677">Repeat</keyword>
<evidence type="ECO:0000313" key="5">
    <source>
        <dbReference type="Proteomes" id="UP000663829"/>
    </source>
</evidence>
<dbReference type="EMBL" id="CAJNOQ010015586">
    <property type="protein sequence ID" value="CAF1364387.1"/>
    <property type="molecule type" value="Genomic_DNA"/>
</dbReference>
<protein>
    <recommendedName>
        <fullName evidence="6">Tetratricopeptide repeat protein</fullName>
    </recommendedName>
</protein>
<keyword evidence="2" id="KW-0802">TPR repeat</keyword>
<keyword evidence="5" id="KW-1185">Reference proteome</keyword>
<dbReference type="OrthoDB" id="10064791at2759"/>
<dbReference type="AlphaFoldDB" id="A0A815IDD4"/>
<reference evidence="3" key="1">
    <citation type="submission" date="2021-02" db="EMBL/GenBank/DDBJ databases">
        <authorList>
            <person name="Nowell W R."/>
        </authorList>
    </citation>
    <scope>NUCLEOTIDE SEQUENCE</scope>
</reference>
<dbReference type="Pfam" id="PF13374">
    <property type="entry name" value="TPR_10"/>
    <property type="match status" value="1"/>
</dbReference>
<dbReference type="InterPro" id="IPR011990">
    <property type="entry name" value="TPR-like_helical_dom_sf"/>
</dbReference>
<dbReference type="SUPFAM" id="SSF48452">
    <property type="entry name" value="TPR-like"/>
    <property type="match status" value="1"/>
</dbReference>
<evidence type="ECO:0000256" key="1">
    <source>
        <dbReference type="ARBA" id="ARBA00022737"/>
    </source>
</evidence>